<proteinExistence type="predicted"/>
<dbReference type="AlphaFoldDB" id="A0A2D6YNG6"/>
<evidence type="ECO:0000313" key="1">
    <source>
        <dbReference type="EMBL" id="MAH64746.1"/>
    </source>
</evidence>
<gene>
    <name evidence="1" type="ORF">CMN54_15155</name>
</gene>
<protein>
    <recommendedName>
        <fullName evidence="3">BMC domain-containing protein</fullName>
    </recommendedName>
</protein>
<comment type="caution">
    <text evidence="1">The sequence shown here is derived from an EMBL/GenBank/DDBJ whole genome shotgun (WGS) entry which is preliminary data.</text>
</comment>
<accession>A0A2D6YNG6</accession>
<dbReference type="Proteomes" id="UP000226525">
    <property type="component" value="Unassembled WGS sequence"/>
</dbReference>
<organism evidence="1 2">
    <name type="scientific">SAR324 cluster bacterium</name>
    <dbReference type="NCBI Taxonomy" id="2024889"/>
    <lineage>
        <taxon>Bacteria</taxon>
        <taxon>Deltaproteobacteria</taxon>
        <taxon>SAR324 cluster</taxon>
    </lineage>
</organism>
<dbReference type="EMBL" id="NZEX01000186">
    <property type="protein sequence ID" value="MAH64746.1"/>
    <property type="molecule type" value="Genomic_DNA"/>
</dbReference>
<reference evidence="2" key="1">
    <citation type="submission" date="2017-09" db="EMBL/GenBank/DDBJ databases">
        <title>The Reconstruction of 2,631 Draft Metagenome-Assembled Genomes from the Global Oceans.</title>
        <authorList>
            <person name="Tully B.J."/>
            <person name="Graham E.D."/>
            <person name="Heidelberg J.F."/>
        </authorList>
    </citation>
    <scope>NUCLEOTIDE SEQUENCE [LARGE SCALE GENOMIC DNA]</scope>
</reference>
<sequence length="76" mass="7952">MAVGVDMQSVYFSVSTAEIVAIAEGSAESMAAVEMVTMSTGTFTSFEGIEIIDSKSMTSAMETANKIVSAYQAPNK</sequence>
<evidence type="ECO:0000313" key="2">
    <source>
        <dbReference type="Proteomes" id="UP000226525"/>
    </source>
</evidence>
<name>A0A2D6YNG6_9DELT</name>
<evidence type="ECO:0008006" key="3">
    <source>
        <dbReference type="Google" id="ProtNLM"/>
    </source>
</evidence>